<proteinExistence type="inferred from homology"/>
<feature type="active site" description="Nucleophile" evidence="7">
    <location>
        <position position="273"/>
    </location>
</feature>
<evidence type="ECO:0000256" key="2">
    <source>
        <dbReference type="ARBA" id="ARBA00013064"/>
    </source>
</evidence>
<evidence type="ECO:0000256" key="8">
    <source>
        <dbReference type="PIRSR" id="PIRSR628472-2"/>
    </source>
</evidence>
<evidence type="ECO:0000313" key="10">
    <source>
        <dbReference type="EMBL" id="SPR00358.1"/>
    </source>
</evidence>
<keyword evidence="3" id="KW-0378">Hydrolase</keyword>
<evidence type="ECO:0000256" key="9">
    <source>
        <dbReference type="SAM" id="MobiDB-lite"/>
    </source>
</evidence>
<dbReference type="EC" id="3.1.3.48" evidence="2"/>
<evidence type="ECO:0000256" key="1">
    <source>
        <dbReference type="ARBA" id="ARBA00010501"/>
    </source>
</evidence>
<keyword evidence="5" id="KW-0904">Protein phosphatase</keyword>
<evidence type="ECO:0000256" key="5">
    <source>
        <dbReference type="ARBA" id="ARBA00022912"/>
    </source>
</evidence>
<dbReference type="Proteomes" id="UP000290189">
    <property type="component" value="Unassembled WGS sequence"/>
</dbReference>
<protein>
    <recommendedName>
        <fullName evidence="2">protein-tyrosine-phosphatase</fullName>
        <ecNumber evidence="2">3.1.3.48</ecNumber>
    </recommendedName>
</protein>
<feature type="region of interest" description="Disordered" evidence="9">
    <location>
        <begin position="174"/>
        <end position="214"/>
    </location>
</feature>
<dbReference type="GO" id="GO:0005634">
    <property type="term" value="C:nucleus"/>
    <property type="evidence" value="ECO:0007669"/>
    <property type="project" value="TreeGrafter"/>
</dbReference>
<accession>A0A3P3YJH9</accession>
<dbReference type="InterPro" id="IPR038102">
    <property type="entry name" value="EYA_dom_sf"/>
</dbReference>
<keyword evidence="8" id="KW-0479">Metal-binding</keyword>
<comment type="cofactor">
    <cofactor evidence="8">
        <name>Mg(2+)</name>
        <dbReference type="ChEBI" id="CHEBI:18420"/>
    </cofactor>
    <text evidence="8">Binds 1 Mg(2+) ion per subunit.</text>
</comment>
<name>A0A3P3YJH9_PLABS</name>
<keyword evidence="4 8" id="KW-0460">Magnesium</keyword>
<dbReference type="Gene3D" id="3.40.50.12350">
    <property type="match status" value="1"/>
</dbReference>
<evidence type="ECO:0000256" key="3">
    <source>
        <dbReference type="ARBA" id="ARBA00022801"/>
    </source>
</evidence>
<dbReference type="PANTHER" id="PTHR10190">
    <property type="entry name" value="EYES ABSENT"/>
    <property type="match status" value="1"/>
</dbReference>
<sequence>MPRTYPRCAVLCVDAFGRSLTRLDVGMSQRCETLSLPTASTGYIPSRRSCRGPTMMLASSRDAGRLSPQAFLAKWATAAGGDAARALCGSVVDEMVLISRASGPGVVLDLIDRLSLTDAWPMMRSVVGPRLCRILSRAALSHGDALDYARTRLRQWLNDQVLDRHHIQNALKGVDSATDPKDKSHKQQRQQQPQFSFEEARGAQKRRRIDRALRPRNESPDAEFNEIWARWLAWDGSTPAPDIGLGVNVYRVDDNVDLSQPTPRDRHVVFIWDLDETLVLFNALLDPKRYKQRFSWAGGHVARVLGERLERILFDVADRHFFFKQVEKYDQSHVETLRDFDDFDLLDNYDFDNDGLVNRSTGEVSKRKLAYRFRTMQVTYRKPLSSYVSMEVMEELSRTMRELDLLSGGWLSAAKRAAERIWASSGATNVLVSAGQLTPTLVKLVLYGLSTYFSVENVYSSRNTSKEDMFRVVLGRFGANCAYDVIGDDRDEDAACSVFRDANAESTFSLVERVDHMRRLSDRISDLGQDNIVLIVSCAPNEIVASLVFGRAMIRAV</sequence>
<dbReference type="PANTHER" id="PTHR10190:SF16">
    <property type="entry name" value="DEVELOPMENTAL PROTEIN EYES ABSENT"/>
    <property type="match status" value="1"/>
</dbReference>
<evidence type="ECO:0000313" key="11">
    <source>
        <dbReference type="Proteomes" id="UP000290189"/>
    </source>
</evidence>
<feature type="binding site" evidence="8">
    <location>
        <position position="488"/>
    </location>
    <ligand>
        <name>Mg(2+)</name>
        <dbReference type="ChEBI" id="CHEBI:18420"/>
    </ligand>
</feature>
<dbReference type="GO" id="GO:0045739">
    <property type="term" value="P:positive regulation of DNA repair"/>
    <property type="evidence" value="ECO:0007669"/>
    <property type="project" value="TreeGrafter"/>
</dbReference>
<evidence type="ECO:0000256" key="6">
    <source>
        <dbReference type="ARBA" id="ARBA00051722"/>
    </source>
</evidence>
<dbReference type="AlphaFoldDB" id="A0A3P3YJH9"/>
<dbReference type="EMBL" id="OVEO01000014">
    <property type="protein sequence ID" value="SPR00358.1"/>
    <property type="molecule type" value="Genomic_DNA"/>
</dbReference>
<feature type="binding site" evidence="8">
    <location>
        <position position="275"/>
    </location>
    <ligand>
        <name>Mg(2+)</name>
        <dbReference type="ChEBI" id="CHEBI:18420"/>
    </ligand>
</feature>
<comment type="similarity">
    <text evidence="1">Belongs to the HAD-like hydrolase superfamily. EYA family.</text>
</comment>
<evidence type="ECO:0000256" key="7">
    <source>
        <dbReference type="PIRSR" id="PIRSR628472-1"/>
    </source>
</evidence>
<evidence type="ECO:0000256" key="4">
    <source>
        <dbReference type="ARBA" id="ARBA00022842"/>
    </source>
</evidence>
<comment type="catalytic activity">
    <reaction evidence="6">
        <text>O-phospho-L-tyrosyl-[protein] + H2O = L-tyrosyl-[protein] + phosphate</text>
        <dbReference type="Rhea" id="RHEA:10684"/>
        <dbReference type="Rhea" id="RHEA-COMP:10136"/>
        <dbReference type="Rhea" id="RHEA-COMP:20101"/>
        <dbReference type="ChEBI" id="CHEBI:15377"/>
        <dbReference type="ChEBI" id="CHEBI:43474"/>
        <dbReference type="ChEBI" id="CHEBI:46858"/>
        <dbReference type="ChEBI" id="CHEBI:61978"/>
        <dbReference type="EC" id="3.1.3.48"/>
    </reaction>
</comment>
<dbReference type="GO" id="GO:0046872">
    <property type="term" value="F:metal ion binding"/>
    <property type="evidence" value="ECO:0007669"/>
    <property type="project" value="UniProtKB-KW"/>
</dbReference>
<feature type="active site" description="Proton donor" evidence="7">
    <location>
        <position position="275"/>
    </location>
</feature>
<gene>
    <name evidence="10" type="ORF">PLBR_LOCUS7573</name>
</gene>
<dbReference type="InterPro" id="IPR028472">
    <property type="entry name" value="EYA"/>
</dbReference>
<keyword evidence="10" id="KW-0496">Mitochondrion</keyword>
<organism evidence="10 11">
    <name type="scientific">Plasmodiophora brassicae</name>
    <name type="common">Clubroot disease agent</name>
    <dbReference type="NCBI Taxonomy" id="37360"/>
    <lineage>
        <taxon>Eukaryota</taxon>
        <taxon>Sar</taxon>
        <taxon>Rhizaria</taxon>
        <taxon>Endomyxa</taxon>
        <taxon>Phytomyxea</taxon>
        <taxon>Plasmodiophorida</taxon>
        <taxon>Plasmodiophoridae</taxon>
        <taxon>Plasmodiophora</taxon>
    </lineage>
</organism>
<feature type="binding site" evidence="8">
    <location>
        <position position="273"/>
    </location>
    <ligand>
        <name>Mg(2+)</name>
        <dbReference type="ChEBI" id="CHEBI:18420"/>
    </ligand>
</feature>
<geneLocation type="mitochondrion" evidence="10"/>
<reference evidence="10 11" key="1">
    <citation type="submission" date="2018-03" db="EMBL/GenBank/DDBJ databases">
        <authorList>
            <person name="Fogelqvist J."/>
        </authorList>
    </citation>
    <scope>NUCLEOTIDE SEQUENCE [LARGE SCALE GENOMIC DNA]</scope>
</reference>
<dbReference type="GO" id="GO:0030154">
    <property type="term" value="P:cell differentiation"/>
    <property type="evidence" value="ECO:0007669"/>
    <property type="project" value="TreeGrafter"/>
</dbReference>
<dbReference type="GO" id="GO:0004725">
    <property type="term" value="F:protein tyrosine phosphatase activity"/>
    <property type="evidence" value="ECO:0007669"/>
    <property type="project" value="UniProtKB-EC"/>
</dbReference>